<dbReference type="Proteomes" id="UP001629230">
    <property type="component" value="Unassembled WGS sequence"/>
</dbReference>
<sequence>MRHLSFDLAQAGAAVRAGGVLSAILRAGNGTFHLELETRESGLAELVTANGRRRRTFREPGAALRVVRELGIVSGRFVLEDWDTRAPRAPAWTRPDQSAGMKARHRRAEAAVALEADARRVLAQAGDQDAASVPAEKIIAMLDDAIPPAPKRTART</sequence>
<organism evidence="1 2">
    <name type="scientific">Paraburkholderia dipogonis</name>
    <dbReference type="NCBI Taxonomy" id="1211383"/>
    <lineage>
        <taxon>Bacteria</taxon>
        <taxon>Pseudomonadati</taxon>
        <taxon>Pseudomonadota</taxon>
        <taxon>Betaproteobacteria</taxon>
        <taxon>Burkholderiales</taxon>
        <taxon>Burkholderiaceae</taxon>
        <taxon>Paraburkholderia</taxon>
    </lineage>
</organism>
<gene>
    <name evidence="1" type="ORF">PQR57_35470</name>
</gene>
<evidence type="ECO:0000313" key="2">
    <source>
        <dbReference type="Proteomes" id="UP001629230"/>
    </source>
</evidence>
<reference evidence="1 2" key="1">
    <citation type="journal article" date="2024" name="Chem. Sci.">
        <title>Discovery of megapolipeptins by genome mining of a Burkholderiales bacteria collection.</title>
        <authorList>
            <person name="Paulo B.S."/>
            <person name="Recchia M.J.J."/>
            <person name="Lee S."/>
            <person name="Fergusson C.H."/>
            <person name="Romanowski S.B."/>
            <person name="Hernandez A."/>
            <person name="Krull N."/>
            <person name="Liu D.Y."/>
            <person name="Cavanagh H."/>
            <person name="Bos A."/>
            <person name="Gray C.A."/>
            <person name="Murphy B.T."/>
            <person name="Linington R.G."/>
            <person name="Eustaquio A.S."/>
        </authorList>
    </citation>
    <scope>NUCLEOTIDE SEQUENCE [LARGE SCALE GENOMIC DNA]</scope>
    <source>
        <strain evidence="1 2">RL17-350-BIC-A</strain>
    </source>
</reference>
<protein>
    <recommendedName>
        <fullName evidence="3">Prevent-host-death protein</fullName>
    </recommendedName>
</protein>
<evidence type="ECO:0008006" key="3">
    <source>
        <dbReference type="Google" id="ProtNLM"/>
    </source>
</evidence>
<name>A0ABW9B299_9BURK</name>
<dbReference type="RefSeq" id="WP_408180833.1">
    <property type="nucleotide sequence ID" value="NZ_JAQQEZ010000038.1"/>
</dbReference>
<comment type="caution">
    <text evidence="1">The sequence shown here is derived from an EMBL/GenBank/DDBJ whole genome shotgun (WGS) entry which is preliminary data.</text>
</comment>
<accession>A0ABW9B299</accession>
<dbReference type="EMBL" id="JAQQEZ010000038">
    <property type="protein sequence ID" value="MFM0006274.1"/>
    <property type="molecule type" value="Genomic_DNA"/>
</dbReference>
<proteinExistence type="predicted"/>
<evidence type="ECO:0000313" key="1">
    <source>
        <dbReference type="EMBL" id="MFM0006274.1"/>
    </source>
</evidence>
<keyword evidence="2" id="KW-1185">Reference proteome</keyword>